<sequence length="107" mass="11435">MDQRGPNRTVGSLKSTSSLVELSSSTGHRITHPPFTKGASTETYTTTRLGDGLSLRTSYHQLLPTSPEYSASISSNPSRSSFLSRQVSFDQGGEGRLSSTQVSILAV</sequence>
<protein>
    <submittedName>
        <fullName evidence="2">Uncharacterized protein</fullName>
    </submittedName>
</protein>
<evidence type="ECO:0000313" key="3">
    <source>
        <dbReference type="Proteomes" id="UP000269396"/>
    </source>
</evidence>
<feature type="compositionally biased region" description="Low complexity" evidence="1">
    <location>
        <begin position="70"/>
        <end position="84"/>
    </location>
</feature>
<organism evidence="2 3">
    <name type="scientific">Schistosoma mattheei</name>
    <dbReference type="NCBI Taxonomy" id="31246"/>
    <lineage>
        <taxon>Eukaryota</taxon>
        <taxon>Metazoa</taxon>
        <taxon>Spiralia</taxon>
        <taxon>Lophotrochozoa</taxon>
        <taxon>Platyhelminthes</taxon>
        <taxon>Trematoda</taxon>
        <taxon>Digenea</taxon>
        <taxon>Strigeidida</taxon>
        <taxon>Schistosomatoidea</taxon>
        <taxon>Schistosomatidae</taxon>
        <taxon>Schistosoma</taxon>
    </lineage>
</organism>
<feature type="compositionally biased region" description="Low complexity" evidence="1">
    <location>
        <begin position="12"/>
        <end position="25"/>
    </location>
</feature>
<reference evidence="2 3" key="1">
    <citation type="submission" date="2018-11" db="EMBL/GenBank/DDBJ databases">
        <authorList>
            <consortium name="Pathogen Informatics"/>
        </authorList>
    </citation>
    <scope>NUCLEOTIDE SEQUENCE [LARGE SCALE GENOMIC DNA]</scope>
    <source>
        <strain>Denwood</strain>
        <strain evidence="3">Zambia</strain>
    </source>
</reference>
<feature type="region of interest" description="Disordered" evidence="1">
    <location>
        <begin position="65"/>
        <end position="107"/>
    </location>
</feature>
<evidence type="ECO:0000256" key="1">
    <source>
        <dbReference type="SAM" id="MobiDB-lite"/>
    </source>
</evidence>
<keyword evidence="3" id="KW-1185">Reference proteome</keyword>
<dbReference type="Proteomes" id="UP000269396">
    <property type="component" value="Unassembled WGS sequence"/>
</dbReference>
<feature type="region of interest" description="Disordered" evidence="1">
    <location>
        <begin position="1"/>
        <end position="44"/>
    </location>
</feature>
<evidence type="ECO:0000313" key="2">
    <source>
        <dbReference type="EMBL" id="VDP83867.1"/>
    </source>
</evidence>
<dbReference type="AlphaFoldDB" id="A0A183Q317"/>
<feature type="compositionally biased region" description="Polar residues" evidence="1">
    <location>
        <begin position="97"/>
        <end position="107"/>
    </location>
</feature>
<accession>A0A183Q317</accession>
<proteinExistence type="predicted"/>
<dbReference type="EMBL" id="UZAL01045978">
    <property type="protein sequence ID" value="VDP83867.1"/>
    <property type="molecule type" value="Genomic_DNA"/>
</dbReference>
<name>A0A183Q317_9TREM</name>
<gene>
    <name evidence="2" type="ORF">SMTD_LOCUS21002</name>
</gene>